<accession>A0ABM0KQ74</accession>
<dbReference type="InterPro" id="IPR021684">
    <property type="entry name" value="WBP1-like"/>
</dbReference>
<evidence type="ECO:0000256" key="3">
    <source>
        <dbReference type="SAM" id="SignalP"/>
    </source>
</evidence>
<keyword evidence="2 5" id="KW-0812">Transmembrane</keyword>
<reference evidence="5" key="1">
    <citation type="submission" date="2025-08" db="UniProtKB">
        <authorList>
            <consortium name="RefSeq"/>
        </authorList>
    </citation>
    <scope>IDENTIFICATION</scope>
</reference>
<feature type="signal peptide" evidence="3">
    <location>
        <begin position="1"/>
        <end position="26"/>
    </location>
</feature>
<protein>
    <submittedName>
        <fullName evidence="5">Transmembrane protein 92</fullName>
    </submittedName>
</protein>
<keyword evidence="3" id="KW-0732">Signal</keyword>
<gene>
    <name evidence="5" type="primary">Tmem92</name>
</gene>
<feature type="transmembrane region" description="Helical" evidence="2">
    <location>
        <begin position="63"/>
        <end position="83"/>
    </location>
</feature>
<dbReference type="PANTHER" id="PTHR31359:SF31">
    <property type="entry name" value="TRANSMEMBRANE PROTEIN 92"/>
    <property type="match status" value="1"/>
</dbReference>
<sequence length="191" mass="21017">MTDAWVPGFILTLLFGLLSSLQHVSANEVSKTPDILGCPKGFRCCDSGCCPEKKIWDPSNEPFMILFVIFAVMLPLLCICGVARRFCRVCRPQQNLRANHQAPPEPPSDARIWVTDLDPPPPYSQVVPKSTRTEPPPPYSLEDPVGQDTASIRGIGDLNSTEVKKPIFRSRLSAFEPQGQCPCSNNLPTPA</sequence>
<dbReference type="RefSeq" id="XP_005350698.1">
    <property type="nucleotide sequence ID" value="XM_005350641.1"/>
</dbReference>
<dbReference type="GeneID" id="101995060"/>
<feature type="region of interest" description="Disordered" evidence="1">
    <location>
        <begin position="123"/>
        <end position="156"/>
    </location>
</feature>
<evidence type="ECO:0000313" key="4">
    <source>
        <dbReference type="Proteomes" id="UP000694915"/>
    </source>
</evidence>
<organism evidence="4 5">
    <name type="scientific">Microtus ochrogaster</name>
    <name type="common">Prairie vole</name>
    <dbReference type="NCBI Taxonomy" id="79684"/>
    <lineage>
        <taxon>Eukaryota</taxon>
        <taxon>Metazoa</taxon>
        <taxon>Chordata</taxon>
        <taxon>Craniata</taxon>
        <taxon>Vertebrata</taxon>
        <taxon>Euteleostomi</taxon>
        <taxon>Mammalia</taxon>
        <taxon>Eutheria</taxon>
        <taxon>Euarchontoglires</taxon>
        <taxon>Glires</taxon>
        <taxon>Rodentia</taxon>
        <taxon>Myomorpha</taxon>
        <taxon>Muroidea</taxon>
        <taxon>Cricetidae</taxon>
        <taxon>Arvicolinae</taxon>
        <taxon>Microtus</taxon>
    </lineage>
</organism>
<keyword evidence="2" id="KW-0472">Membrane</keyword>
<evidence type="ECO:0000256" key="1">
    <source>
        <dbReference type="SAM" id="MobiDB-lite"/>
    </source>
</evidence>
<dbReference type="Proteomes" id="UP000694915">
    <property type="component" value="Chromosome 7"/>
</dbReference>
<dbReference type="Pfam" id="PF11669">
    <property type="entry name" value="WBP-1"/>
    <property type="match status" value="1"/>
</dbReference>
<evidence type="ECO:0000256" key="2">
    <source>
        <dbReference type="SAM" id="Phobius"/>
    </source>
</evidence>
<keyword evidence="4" id="KW-1185">Reference proteome</keyword>
<dbReference type="PANTHER" id="PTHR31359">
    <property type="entry name" value="TRANSMEMBRANE PROTEIN 92"/>
    <property type="match status" value="1"/>
</dbReference>
<feature type="chain" id="PRO_5045389582" evidence="3">
    <location>
        <begin position="27"/>
        <end position="191"/>
    </location>
</feature>
<evidence type="ECO:0000313" key="5">
    <source>
        <dbReference type="RefSeq" id="XP_005350698.1"/>
    </source>
</evidence>
<name>A0ABM0KQ74_MICOH</name>
<keyword evidence="2" id="KW-1133">Transmembrane helix</keyword>
<proteinExistence type="predicted"/>